<sequence length="130" mass="14720">MVFEATRAPVEPEAFMAWYREQTQWTEDHGYNDPAISSDALRNWMMDMIQMFPAMNGPLAPEVDPEDEALLTDYCVGRDVIYVAFAWSKAELAYATMFDLAARHGVGFFNVSSGVDETWLPEGEGKLKQL</sequence>
<dbReference type="AlphaFoldDB" id="A0AAQ1GGQ2"/>
<protein>
    <submittedName>
        <fullName evidence="1">Uncharacterized protein</fullName>
    </submittedName>
</protein>
<dbReference type="Proteomes" id="UP000183529">
    <property type="component" value="Unassembled WGS sequence"/>
</dbReference>
<proteinExistence type="predicted"/>
<evidence type="ECO:0000313" key="1">
    <source>
        <dbReference type="EMBL" id="SEJ82332.1"/>
    </source>
</evidence>
<accession>A0AAQ1GGQ2</accession>
<gene>
    <name evidence="1" type="ORF">SAMN05216550_1096</name>
</gene>
<name>A0AAQ1GGQ2_9BURK</name>
<dbReference type="EMBL" id="FNZM01000009">
    <property type="protein sequence ID" value="SEJ82332.1"/>
    <property type="molecule type" value="Genomic_DNA"/>
</dbReference>
<reference evidence="1 2" key="1">
    <citation type="submission" date="2016-10" db="EMBL/GenBank/DDBJ databases">
        <authorList>
            <person name="Varghese N."/>
            <person name="Submissions S."/>
        </authorList>
    </citation>
    <scope>NUCLEOTIDE SEQUENCE [LARGE SCALE GENOMIC DNA]</scope>
    <source>
        <strain evidence="1 2">LMG 22274</strain>
    </source>
</reference>
<comment type="caution">
    <text evidence="1">The sequence shown here is derived from an EMBL/GenBank/DDBJ whole genome shotgun (WGS) entry which is preliminary data.</text>
</comment>
<organism evidence="1 2">
    <name type="scientific">Paraburkholderia tropica</name>
    <dbReference type="NCBI Taxonomy" id="92647"/>
    <lineage>
        <taxon>Bacteria</taxon>
        <taxon>Pseudomonadati</taxon>
        <taxon>Pseudomonadota</taxon>
        <taxon>Betaproteobacteria</taxon>
        <taxon>Burkholderiales</taxon>
        <taxon>Burkholderiaceae</taxon>
        <taxon>Paraburkholderia</taxon>
    </lineage>
</organism>
<evidence type="ECO:0000313" key="2">
    <source>
        <dbReference type="Proteomes" id="UP000183529"/>
    </source>
</evidence>